<proteinExistence type="predicted"/>
<comment type="caution">
    <text evidence="1">The sequence shown here is derived from an EMBL/GenBank/DDBJ whole genome shotgun (WGS) entry which is preliminary data.</text>
</comment>
<evidence type="ECO:0000313" key="1">
    <source>
        <dbReference type="EMBL" id="KKL82934.1"/>
    </source>
</evidence>
<reference evidence="1" key="1">
    <citation type="journal article" date="2015" name="Nature">
        <title>Complex archaea that bridge the gap between prokaryotes and eukaryotes.</title>
        <authorList>
            <person name="Spang A."/>
            <person name="Saw J.H."/>
            <person name="Jorgensen S.L."/>
            <person name="Zaremba-Niedzwiedzka K."/>
            <person name="Martijn J."/>
            <person name="Lind A.E."/>
            <person name="van Eijk R."/>
            <person name="Schleper C."/>
            <person name="Guy L."/>
            <person name="Ettema T.J."/>
        </authorList>
    </citation>
    <scope>NUCLEOTIDE SEQUENCE</scope>
</reference>
<dbReference type="AlphaFoldDB" id="A0A0F9F987"/>
<dbReference type="EMBL" id="LAZR01022131">
    <property type="protein sequence ID" value="KKL82934.1"/>
    <property type="molecule type" value="Genomic_DNA"/>
</dbReference>
<name>A0A0F9F987_9ZZZZ</name>
<gene>
    <name evidence="1" type="ORF">LCGC14_1979790</name>
</gene>
<protein>
    <submittedName>
        <fullName evidence="1">Uncharacterized protein</fullName>
    </submittedName>
</protein>
<accession>A0A0F9F987</accession>
<sequence>MMLYSQLGVLGVILPKTKNGYEVKVGDLVWYKSDPFVPVFITLIRPYTPRVVGETEFTFWLDPKDDEGDYPADNLEVFGNQRNCLLAARKKLYGDISSFHTSVKSHRKQIHLIDNFLHGEK</sequence>
<organism evidence="1">
    <name type="scientific">marine sediment metagenome</name>
    <dbReference type="NCBI Taxonomy" id="412755"/>
    <lineage>
        <taxon>unclassified sequences</taxon>
        <taxon>metagenomes</taxon>
        <taxon>ecological metagenomes</taxon>
    </lineage>
</organism>